<dbReference type="AlphaFoldDB" id="A0A6V8HJD8"/>
<feature type="region of interest" description="Disordered" evidence="1">
    <location>
        <begin position="492"/>
        <end position="528"/>
    </location>
</feature>
<keyword evidence="3" id="KW-1185">Reference proteome</keyword>
<name>A0A6V8HJD8_TALPI</name>
<dbReference type="EMBL" id="DF933838">
    <property type="protein sequence ID" value="GAM41700.1"/>
    <property type="molecule type" value="Genomic_DNA"/>
</dbReference>
<comment type="caution">
    <text evidence="2">The sequence shown here is derived from an EMBL/GenBank/DDBJ whole genome shotgun (WGS) entry which is preliminary data.</text>
</comment>
<sequence length="544" mass="61210">MPPQSDPLLDPLLPTRGIPTGLETSIENTHLGPVEAGPRQIVPVHPFHVTALVPTTHGLGGGIVSLWEHVPVRGERSDWYGFPHRQGNDADQTSRPRMYEWVSENPAETSKESHKKRDASMQRLTTLAGGSCIWCYKMKKGCDPMEPCNRCSPKDPPLPCVRGGYSSLCMAPTIDRYELHPDSFRKAEDTLDYLKKDLHLSTCEISVCWIFCDAQDRETLTLVADQLELRQADATLEEKWVDLALKFTPILPHCPNWSDDLHNIPNDAYRMFHLLVATKKLLGSSCFIGSVLVSTARAIVFYLMTIYVKELCKVSRRLAEKLYRVLNNKSSATESKRYAIPVYLQTINGIIEGLKGGWRDSLMSDIFAHMHPQLESVQRILHQLVLDEGFESASSAYDGFDSNLCQFDVMIGLSHEMPERFVPIGFPQGIHQSQQRYPVNELLRSDFDESVENSATDPETINPSVIWPDMTWNNTIADYDASTTQYNSDNRAISSYDPGNQNTEITYPPSDAPDLTPSLPESTSTDLDFKSHPVDFAYTGNHWS</sequence>
<proteinExistence type="predicted"/>
<evidence type="ECO:0008006" key="4">
    <source>
        <dbReference type="Google" id="ProtNLM"/>
    </source>
</evidence>
<reference evidence="3" key="1">
    <citation type="journal article" date="2015" name="Genome Announc.">
        <title>Draft genome sequence of Talaromyces cellulolyticus strain Y-94, a source of lignocellulosic biomass-degrading enzymes.</title>
        <authorList>
            <person name="Fujii T."/>
            <person name="Koike H."/>
            <person name="Sawayama S."/>
            <person name="Yano S."/>
            <person name="Inoue H."/>
        </authorList>
    </citation>
    <scope>NUCLEOTIDE SEQUENCE [LARGE SCALE GENOMIC DNA]</scope>
    <source>
        <strain evidence="3">Y-94</strain>
    </source>
</reference>
<gene>
    <name evidence="2" type="ORF">TCE0_042r15018</name>
</gene>
<organism evidence="2 3">
    <name type="scientific">Talaromyces pinophilus</name>
    <name type="common">Penicillium pinophilum</name>
    <dbReference type="NCBI Taxonomy" id="128442"/>
    <lineage>
        <taxon>Eukaryota</taxon>
        <taxon>Fungi</taxon>
        <taxon>Dikarya</taxon>
        <taxon>Ascomycota</taxon>
        <taxon>Pezizomycotina</taxon>
        <taxon>Eurotiomycetes</taxon>
        <taxon>Eurotiomycetidae</taxon>
        <taxon>Eurotiales</taxon>
        <taxon>Trichocomaceae</taxon>
        <taxon>Talaromyces</taxon>
        <taxon>Talaromyces sect. Talaromyces</taxon>
    </lineage>
</organism>
<accession>A0A6V8HJD8</accession>
<evidence type="ECO:0000256" key="1">
    <source>
        <dbReference type="SAM" id="MobiDB-lite"/>
    </source>
</evidence>
<evidence type="ECO:0000313" key="2">
    <source>
        <dbReference type="EMBL" id="GAM41700.1"/>
    </source>
</evidence>
<feature type="compositionally biased region" description="Polar residues" evidence="1">
    <location>
        <begin position="492"/>
        <end position="505"/>
    </location>
</feature>
<evidence type="ECO:0000313" key="3">
    <source>
        <dbReference type="Proteomes" id="UP000053095"/>
    </source>
</evidence>
<protein>
    <recommendedName>
        <fullName evidence="4">Zn(2)-C6 fungal-type domain-containing protein</fullName>
    </recommendedName>
</protein>
<dbReference type="Proteomes" id="UP000053095">
    <property type="component" value="Unassembled WGS sequence"/>
</dbReference>